<evidence type="ECO:0000313" key="4">
    <source>
        <dbReference type="EMBL" id="CCK75172.1"/>
    </source>
</evidence>
<dbReference type="STRING" id="698738.OLEAN_C09960"/>
<dbReference type="PANTHER" id="PTHR38731">
    <property type="entry name" value="LIPL45-RELATED LIPOPROTEIN-RELATED"/>
    <property type="match status" value="1"/>
</dbReference>
<evidence type="ECO:0000256" key="2">
    <source>
        <dbReference type="SAM" id="SignalP"/>
    </source>
</evidence>
<dbReference type="PANTHER" id="PTHR38731:SF1">
    <property type="entry name" value="FECR PROTEIN DOMAIN-CONTAINING PROTEIN"/>
    <property type="match status" value="1"/>
</dbReference>
<dbReference type="KEGG" id="oai:OLEAN_C09960"/>
<protein>
    <recommendedName>
        <fullName evidence="3">FecR protein domain-containing protein</fullName>
    </recommendedName>
</protein>
<gene>
    <name evidence="4" type="ORF">OLEAN_C09960</name>
</gene>
<organism evidence="4 5">
    <name type="scientific">Oleispira antarctica RB-8</name>
    <dbReference type="NCBI Taxonomy" id="698738"/>
    <lineage>
        <taxon>Bacteria</taxon>
        <taxon>Pseudomonadati</taxon>
        <taxon>Pseudomonadota</taxon>
        <taxon>Gammaproteobacteria</taxon>
        <taxon>Oceanospirillales</taxon>
        <taxon>Oceanospirillaceae</taxon>
        <taxon>Oleispira</taxon>
    </lineage>
</organism>
<feature type="signal peptide" evidence="2">
    <location>
        <begin position="1"/>
        <end position="33"/>
    </location>
</feature>
<evidence type="ECO:0000256" key="1">
    <source>
        <dbReference type="SAM" id="MobiDB-lite"/>
    </source>
</evidence>
<keyword evidence="2" id="KW-0732">Signal</keyword>
<sequence>MQKFQAYSFKRFLPLCLFSLICSSFLFSHSTLAADLAGRIIMARGDVQAINEEGVMRQLKRRDSIYNHEIIKTGKDSKVQIRFIDNALLALKADSELNIKAYVYSTENEEDNQVLMELVTGGFRTLTGQIGKGNKAAYKVETPVASIGIRGTLYDVQLAVDKILARVWKGGIALDTAQGQFDLGLNSDFDFGEISSSGAFTGLLTPPQAFTPPTPQTQTDSTTEDGNGGVTQGFSSGDNDAVATNEPSQLESFFTTNGSIPSPFEKEGRPDKSIAESNNFTRTDTNTDSTTPDPNDPDNETPSTSPDLRLTSAEMDQLLTENTLAILLGSNNQNLTIALNTDGTGETFFLTPNIAEDGEKSYETIRRGNATEADFSDKQPWSDQVSWGIWQGDSENPIQRYTEFNNNQYFTPLEQDLFYMAAQPASSTELSAGIIEGTMNFSTSVMDLSTGHTDYIASSNVGNVTHIDAQFNLTSSSGNYSISNVSLNVDIGSEHRWNMHSTTGEINGAGISIENLTGSFITLPTDTSATASGTLNGLLLAPSTGSSDITTFAGGFELSTTDGVNNAAGVIILQTGQ</sequence>
<dbReference type="InterPro" id="IPR006860">
    <property type="entry name" value="FecR"/>
</dbReference>
<feature type="compositionally biased region" description="Low complexity" evidence="1">
    <location>
        <begin position="277"/>
        <end position="293"/>
    </location>
</feature>
<feature type="chain" id="PRO_5004383733" description="FecR protein domain-containing protein" evidence="2">
    <location>
        <begin position="34"/>
        <end position="577"/>
    </location>
</feature>
<reference evidence="4 5" key="1">
    <citation type="journal article" date="2013" name="Nat. Commun.">
        <title>Genome sequence and functional genomic analysis of the oil-degrading bacterium Oleispira antarctica.</title>
        <authorList>
            <person name="Kube M."/>
            <person name="Chernikova T.N."/>
            <person name="Al-Ramahi Y."/>
            <person name="Beloqui A."/>
            <person name="Lopez-Cortez N."/>
            <person name="Guazzaroni M.E."/>
            <person name="Heipieper H.J."/>
            <person name="Klages S."/>
            <person name="Kotsyurbenko O.R."/>
            <person name="Langer I."/>
            <person name="Nechitaylo T.Y."/>
            <person name="Lunsdorf H."/>
            <person name="Fernandez M."/>
            <person name="Juarez S."/>
            <person name="Ciordia S."/>
            <person name="Singer A."/>
            <person name="Kagan O."/>
            <person name="Egorova O."/>
            <person name="Petit P.A."/>
            <person name="Stogios P."/>
            <person name="Kim Y."/>
            <person name="Tchigvintsev A."/>
            <person name="Flick R."/>
            <person name="Denaro R."/>
            <person name="Genovese M."/>
            <person name="Albar J.P."/>
            <person name="Reva O.N."/>
            <person name="Martinez-Gomariz M."/>
            <person name="Tran H."/>
            <person name="Ferrer M."/>
            <person name="Savchenko A."/>
            <person name="Yakunin A.F."/>
            <person name="Yakimov M.M."/>
            <person name="Golyshina O.V."/>
            <person name="Reinhardt R."/>
            <person name="Golyshin P.N."/>
        </authorList>
    </citation>
    <scope>NUCLEOTIDE SEQUENCE [LARGE SCALE GENOMIC DNA]</scope>
</reference>
<keyword evidence="5" id="KW-1185">Reference proteome</keyword>
<dbReference type="AlphaFoldDB" id="R4YKW2"/>
<feature type="domain" description="FecR protein" evidence="3">
    <location>
        <begin position="71"/>
        <end position="172"/>
    </location>
</feature>
<feature type="region of interest" description="Disordered" evidence="1">
    <location>
        <begin position="202"/>
        <end position="308"/>
    </location>
</feature>
<dbReference type="Proteomes" id="UP000032749">
    <property type="component" value="Chromosome"/>
</dbReference>
<accession>R4YKW2</accession>
<feature type="compositionally biased region" description="Basic and acidic residues" evidence="1">
    <location>
        <begin position="264"/>
        <end position="274"/>
    </location>
</feature>
<evidence type="ECO:0000313" key="5">
    <source>
        <dbReference type="Proteomes" id="UP000032749"/>
    </source>
</evidence>
<name>R4YKW2_OLEAN</name>
<dbReference type="HOGENOM" id="CLU_383459_0_0_6"/>
<dbReference type="OrthoDB" id="7028389at2"/>
<feature type="compositionally biased region" description="Polar residues" evidence="1">
    <location>
        <begin position="245"/>
        <end position="260"/>
    </location>
</feature>
<dbReference type="Pfam" id="PF04773">
    <property type="entry name" value="FecR"/>
    <property type="match status" value="1"/>
</dbReference>
<dbReference type="EMBL" id="FO203512">
    <property type="protein sequence ID" value="CCK75172.1"/>
    <property type="molecule type" value="Genomic_DNA"/>
</dbReference>
<proteinExistence type="predicted"/>
<evidence type="ECO:0000259" key="3">
    <source>
        <dbReference type="Pfam" id="PF04773"/>
    </source>
</evidence>